<feature type="compositionally biased region" description="Low complexity" evidence="4">
    <location>
        <begin position="219"/>
        <end position="234"/>
    </location>
</feature>
<dbReference type="InterPro" id="IPR036770">
    <property type="entry name" value="Ankyrin_rpt-contain_sf"/>
</dbReference>
<evidence type="ECO:0000256" key="4">
    <source>
        <dbReference type="SAM" id="MobiDB-lite"/>
    </source>
</evidence>
<dbReference type="Proteomes" id="UP000755585">
    <property type="component" value="Unassembled WGS sequence"/>
</dbReference>
<dbReference type="PANTHER" id="PTHR24171">
    <property type="entry name" value="ANKYRIN REPEAT DOMAIN-CONTAINING PROTEIN 39-RELATED"/>
    <property type="match status" value="1"/>
</dbReference>
<evidence type="ECO:0000313" key="6">
    <source>
        <dbReference type="Proteomes" id="UP000755585"/>
    </source>
</evidence>
<keyword evidence="1" id="KW-0677">Repeat</keyword>
<sequence>MPSTLDSQLIAAAWKNDVPEAKRLIEAGADVNALDDTVQSAFLIAASEGYLDLLNLTLAHGADVRSLDSYHGTALIRAAERGHAAVVGRLLQAGVAVDHVNNLGWTALHEAVLLGKGTPQYVDTVRLLIAGGADRNKPAVNDGTTPVRAAKERGQTAVAAALAPDAADDLRDKHVAAGALLGAAASGVRRCCWPHSTTGWTSHACSSSSARIPTRRTTGRTPPGSSPASPGVSRCWRRSSRRTPI</sequence>
<protein>
    <recommendedName>
        <fullName evidence="7">Ankyrin repeat protein</fullName>
    </recommendedName>
</protein>
<dbReference type="SMART" id="SM00248">
    <property type="entry name" value="ANK"/>
    <property type="match status" value="4"/>
</dbReference>
<dbReference type="PANTHER" id="PTHR24171:SF9">
    <property type="entry name" value="ANKYRIN REPEAT DOMAIN-CONTAINING PROTEIN 39"/>
    <property type="match status" value="1"/>
</dbReference>
<evidence type="ECO:0000313" key="5">
    <source>
        <dbReference type="EMBL" id="MBP2356234.1"/>
    </source>
</evidence>
<dbReference type="Gene3D" id="1.25.40.20">
    <property type="entry name" value="Ankyrin repeat-containing domain"/>
    <property type="match status" value="1"/>
</dbReference>
<accession>A0ABS4UX62</accession>
<feature type="compositionally biased region" description="Basic residues" evidence="4">
    <location>
        <begin position="235"/>
        <end position="245"/>
    </location>
</feature>
<evidence type="ECO:0000256" key="3">
    <source>
        <dbReference type="PROSITE-ProRule" id="PRU00023"/>
    </source>
</evidence>
<feature type="region of interest" description="Disordered" evidence="4">
    <location>
        <begin position="198"/>
        <end position="245"/>
    </location>
</feature>
<dbReference type="InterPro" id="IPR002110">
    <property type="entry name" value="Ankyrin_rpt"/>
</dbReference>
<dbReference type="EMBL" id="JAGINT010000002">
    <property type="protein sequence ID" value="MBP2356234.1"/>
    <property type="molecule type" value="Genomic_DNA"/>
</dbReference>
<keyword evidence="2 3" id="KW-0040">ANK repeat</keyword>
<dbReference type="Pfam" id="PF12796">
    <property type="entry name" value="Ank_2"/>
    <property type="match status" value="1"/>
</dbReference>
<organism evidence="5 6">
    <name type="scientific">Kribbella aluminosa</name>
    <dbReference type="NCBI Taxonomy" id="416017"/>
    <lineage>
        <taxon>Bacteria</taxon>
        <taxon>Bacillati</taxon>
        <taxon>Actinomycetota</taxon>
        <taxon>Actinomycetes</taxon>
        <taxon>Propionibacteriales</taxon>
        <taxon>Kribbellaceae</taxon>
        <taxon>Kribbella</taxon>
    </lineage>
</organism>
<evidence type="ECO:0000256" key="2">
    <source>
        <dbReference type="ARBA" id="ARBA00023043"/>
    </source>
</evidence>
<keyword evidence="6" id="KW-1185">Reference proteome</keyword>
<evidence type="ECO:0000256" key="1">
    <source>
        <dbReference type="ARBA" id="ARBA00022737"/>
    </source>
</evidence>
<gene>
    <name evidence="5" type="ORF">JOF29_007344</name>
</gene>
<proteinExistence type="predicted"/>
<comment type="caution">
    <text evidence="5">The sequence shown here is derived from an EMBL/GenBank/DDBJ whole genome shotgun (WGS) entry which is preliminary data.</text>
</comment>
<dbReference type="SUPFAM" id="SSF48403">
    <property type="entry name" value="Ankyrin repeat"/>
    <property type="match status" value="1"/>
</dbReference>
<feature type="compositionally biased region" description="Polar residues" evidence="4">
    <location>
        <begin position="198"/>
        <end position="211"/>
    </location>
</feature>
<feature type="repeat" description="ANK" evidence="3">
    <location>
        <begin position="37"/>
        <end position="69"/>
    </location>
</feature>
<name>A0ABS4UX62_9ACTN</name>
<dbReference type="PROSITE" id="PS50088">
    <property type="entry name" value="ANK_REPEAT"/>
    <property type="match status" value="1"/>
</dbReference>
<evidence type="ECO:0008006" key="7">
    <source>
        <dbReference type="Google" id="ProtNLM"/>
    </source>
</evidence>
<reference evidence="5 6" key="1">
    <citation type="submission" date="2021-03" db="EMBL/GenBank/DDBJ databases">
        <title>Sequencing the genomes of 1000 actinobacteria strains.</title>
        <authorList>
            <person name="Klenk H.-P."/>
        </authorList>
    </citation>
    <scope>NUCLEOTIDE SEQUENCE [LARGE SCALE GENOMIC DNA]</scope>
    <source>
        <strain evidence="5 6">DSM 18824</strain>
    </source>
</reference>